<name>A0AAV9UJ32_9PEZI</name>
<sequence>MAAQMCALMPACPLPLDPASAEGAYELIKENSLPAAVKELLDSVDSFVGRQLADKQSTCFCSYHSDLVKSSENPKQLEDMWILQRDISVQLFKTMMAVMRSAGDLARRYRSAQGNASARGVSTLDDSDLELAFVGDARGGYQWLNCLARDECDWVWEAVNGDSQSLEGHCPACLLGRAIDSESTIRLLIAAARLLKWDFFVVSIQEHLASDPWWGPGYWETIEPKANLLGTQIRDLLEQCTDIRRKLRDINARECGKLVRSTPSRRAASHGPLGSSVHQYSSSIPMKVDLRQLHELVDILTRQDSRDEQYISDAIRPYNHARMANNHRLAAYCWFVLMYNMSLASSNNLTPPHDPRISRVRMRTRTI</sequence>
<comment type="caution">
    <text evidence="1">The sequence shown here is derived from an EMBL/GenBank/DDBJ whole genome shotgun (WGS) entry which is preliminary data.</text>
</comment>
<reference evidence="1 2" key="1">
    <citation type="submission" date="2019-10" db="EMBL/GenBank/DDBJ databases">
        <authorList>
            <person name="Palmer J.M."/>
        </authorList>
    </citation>
    <scope>NUCLEOTIDE SEQUENCE [LARGE SCALE GENOMIC DNA]</scope>
    <source>
        <strain evidence="1 2">TWF730</strain>
    </source>
</reference>
<organism evidence="1 2">
    <name type="scientific">Orbilia blumenaviensis</name>
    <dbReference type="NCBI Taxonomy" id="1796055"/>
    <lineage>
        <taxon>Eukaryota</taxon>
        <taxon>Fungi</taxon>
        <taxon>Dikarya</taxon>
        <taxon>Ascomycota</taxon>
        <taxon>Pezizomycotina</taxon>
        <taxon>Orbiliomycetes</taxon>
        <taxon>Orbiliales</taxon>
        <taxon>Orbiliaceae</taxon>
        <taxon>Orbilia</taxon>
    </lineage>
</organism>
<evidence type="ECO:0000313" key="1">
    <source>
        <dbReference type="EMBL" id="KAK6343276.1"/>
    </source>
</evidence>
<protein>
    <submittedName>
        <fullName evidence="1">Uncharacterized protein</fullName>
    </submittedName>
</protein>
<dbReference type="EMBL" id="JAVHNS010000009">
    <property type="protein sequence ID" value="KAK6343276.1"/>
    <property type="molecule type" value="Genomic_DNA"/>
</dbReference>
<gene>
    <name evidence="1" type="ORF">TWF730_010872</name>
</gene>
<evidence type="ECO:0000313" key="2">
    <source>
        <dbReference type="Proteomes" id="UP001373714"/>
    </source>
</evidence>
<dbReference type="Proteomes" id="UP001373714">
    <property type="component" value="Unassembled WGS sequence"/>
</dbReference>
<proteinExistence type="predicted"/>
<accession>A0AAV9UJ32</accession>
<keyword evidence="2" id="KW-1185">Reference proteome</keyword>
<dbReference type="AlphaFoldDB" id="A0AAV9UJ32"/>